<dbReference type="InterPro" id="IPR050238">
    <property type="entry name" value="DNA_Rep/Repair_Clamp_Loader"/>
</dbReference>
<comment type="caution">
    <text evidence="14">The sequence shown here is derived from an EMBL/GenBank/DDBJ whole genome shotgun (WGS) entry which is preliminary data.</text>
</comment>
<name>A0A2T1HXA6_9HYPH</name>
<dbReference type="CDD" id="cd18137">
    <property type="entry name" value="HLD_clamp_pol_III_gamma_tau"/>
    <property type="match status" value="1"/>
</dbReference>
<dbReference type="PANTHER" id="PTHR11669">
    <property type="entry name" value="REPLICATION FACTOR C / DNA POLYMERASE III GAMMA-TAU SUBUNIT"/>
    <property type="match status" value="1"/>
</dbReference>
<keyword evidence="3 11" id="KW-0548">Nucleotidyltransferase</keyword>
<dbReference type="FunFam" id="1.10.8.60:FF:000013">
    <property type="entry name" value="DNA polymerase III subunit gamma/tau"/>
    <property type="match status" value="1"/>
</dbReference>
<dbReference type="PANTHER" id="PTHR11669:SF0">
    <property type="entry name" value="PROTEIN STICHEL-LIKE 2"/>
    <property type="match status" value="1"/>
</dbReference>
<dbReference type="Pfam" id="PF22608">
    <property type="entry name" value="DNAX_ATPase_lid"/>
    <property type="match status" value="1"/>
</dbReference>
<keyword evidence="2 11" id="KW-0808">Transferase</keyword>
<evidence type="ECO:0000313" key="15">
    <source>
        <dbReference type="Proteomes" id="UP000239772"/>
    </source>
</evidence>
<dbReference type="InterPro" id="IPR045085">
    <property type="entry name" value="HLD_clamp_pol_III_gamma_tau"/>
</dbReference>
<dbReference type="EMBL" id="PVZS01000004">
    <property type="protein sequence ID" value="PSC06208.1"/>
    <property type="molecule type" value="Genomic_DNA"/>
</dbReference>
<dbReference type="FunFam" id="1.20.272.10:FF:000003">
    <property type="entry name" value="DNA polymerase III subunit gamma/tau"/>
    <property type="match status" value="1"/>
</dbReference>
<proteinExistence type="inferred from homology"/>
<sequence>MSDDSTIQDGAALGDGPGFQGLDLPRAPAPAEAASATPYRVLARKYRPQTFDDLIGQDAMVRTLRNAFSSGRIPQAWILTGVRGVGKTTTARILARGLNFLRADGSGGPTVDLTEEGVHCRAIMESRHVDVLEMDAASHTGVEDVRQITDGIRYAPASARYKVYIIDEVHMLSEKAFNAFLKTLEEPPPHAKFVFATTEIRKVPITILSRCQRFDLRRVDASLLTSHLGNICAREGVSIDDEALALLARAAEGSVRDALSLLDQAIAHGAGAIDAETVRTMLGLADRGRVIDLFEAAMRGDAAGALRELRDQYDSGADPAVVLSDLAEFVHFVTRLKIVPDAANESSVTEAERVRGQAATVLPMRVLSRAWQMLLKGIGEVQSSPKPVAAAEMVLVRLCYAADLPTPDEALRVLRDNPPGGAGAHSNVGGGGGGGARASGDGGPRGSAALSVASRTAAPAPSARQAAAPAMKLNRFEDLVALAADKRDIAMKLALESDVRLVAFEDGKLEFAPSPNASPQLAGDLSKRISEWTGRRWVVVLSSEAGQPTIRERQAEQERDRLTNVQAHPLVRSVLEAFPGAKIVDIRDAQPEPEAPEDEAAPDPTYDPGFDGFDDEF</sequence>
<feature type="domain" description="AAA+ ATPase" evidence="13">
    <location>
        <begin position="73"/>
        <end position="220"/>
    </location>
</feature>
<dbReference type="SMART" id="SM00382">
    <property type="entry name" value="AAA"/>
    <property type="match status" value="1"/>
</dbReference>
<accession>A0A2T1HXA6</accession>
<protein>
    <recommendedName>
        <fullName evidence="11">DNA polymerase III subunit gamma/tau</fullName>
        <ecNumber evidence="11">2.7.7.7</ecNumber>
    </recommendedName>
</protein>
<feature type="compositionally biased region" description="Gly residues" evidence="12">
    <location>
        <begin position="420"/>
        <end position="445"/>
    </location>
</feature>
<dbReference type="InterPro" id="IPR003593">
    <property type="entry name" value="AAA+_ATPase"/>
</dbReference>
<dbReference type="GO" id="GO:0006261">
    <property type="term" value="P:DNA-templated DNA replication"/>
    <property type="evidence" value="ECO:0007669"/>
    <property type="project" value="TreeGrafter"/>
</dbReference>
<dbReference type="Pfam" id="PF13177">
    <property type="entry name" value="DNA_pol3_delta2"/>
    <property type="match status" value="1"/>
</dbReference>
<evidence type="ECO:0000256" key="8">
    <source>
        <dbReference type="ARBA" id="ARBA00022840"/>
    </source>
</evidence>
<evidence type="ECO:0000313" key="14">
    <source>
        <dbReference type="EMBL" id="PSC06208.1"/>
    </source>
</evidence>
<evidence type="ECO:0000256" key="4">
    <source>
        <dbReference type="ARBA" id="ARBA00022705"/>
    </source>
</evidence>
<evidence type="ECO:0000256" key="5">
    <source>
        <dbReference type="ARBA" id="ARBA00022723"/>
    </source>
</evidence>
<dbReference type="InterPro" id="IPR027417">
    <property type="entry name" value="P-loop_NTPase"/>
</dbReference>
<dbReference type="FunFam" id="3.40.50.300:FF:000014">
    <property type="entry name" value="DNA polymerase III subunit gamma/tau"/>
    <property type="match status" value="1"/>
</dbReference>
<evidence type="ECO:0000256" key="6">
    <source>
        <dbReference type="ARBA" id="ARBA00022741"/>
    </source>
</evidence>
<dbReference type="GO" id="GO:0003887">
    <property type="term" value="F:DNA-directed DNA polymerase activity"/>
    <property type="evidence" value="ECO:0007669"/>
    <property type="project" value="UniProtKB-KW"/>
</dbReference>
<evidence type="ECO:0000256" key="7">
    <source>
        <dbReference type="ARBA" id="ARBA00022833"/>
    </source>
</evidence>
<keyword evidence="5" id="KW-0479">Metal-binding</keyword>
<dbReference type="InterPro" id="IPR008921">
    <property type="entry name" value="DNA_pol3_clamp-load_cplx_C"/>
</dbReference>
<organism evidence="14 15">
    <name type="scientific">Alsobacter soli</name>
    <dbReference type="NCBI Taxonomy" id="2109933"/>
    <lineage>
        <taxon>Bacteria</taxon>
        <taxon>Pseudomonadati</taxon>
        <taxon>Pseudomonadota</taxon>
        <taxon>Alphaproteobacteria</taxon>
        <taxon>Hyphomicrobiales</taxon>
        <taxon>Alsobacteraceae</taxon>
        <taxon>Alsobacter</taxon>
    </lineage>
</organism>
<dbReference type="AlphaFoldDB" id="A0A2T1HXA6"/>
<feature type="region of interest" description="Disordered" evidence="12">
    <location>
        <begin position="586"/>
        <end position="617"/>
    </location>
</feature>
<dbReference type="CDD" id="cd00009">
    <property type="entry name" value="AAA"/>
    <property type="match status" value="1"/>
</dbReference>
<dbReference type="GO" id="GO:0005524">
    <property type="term" value="F:ATP binding"/>
    <property type="evidence" value="ECO:0007669"/>
    <property type="project" value="UniProtKB-KW"/>
</dbReference>
<dbReference type="OrthoDB" id="9810148at2"/>
<keyword evidence="6 11" id="KW-0547">Nucleotide-binding</keyword>
<feature type="region of interest" description="Disordered" evidence="12">
    <location>
        <begin position="413"/>
        <end position="468"/>
    </location>
</feature>
<evidence type="ECO:0000256" key="12">
    <source>
        <dbReference type="SAM" id="MobiDB-lite"/>
    </source>
</evidence>
<evidence type="ECO:0000256" key="9">
    <source>
        <dbReference type="ARBA" id="ARBA00022932"/>
    </source>
</evidence>
<keyword evidence="8 11" id="KW-0067">ATP-binding</keyword>
<dbReference type="NCBIfam" id="TIGR02397">
    <property type="entry name" value="dnaX_nterm"/>
    <property type="match status" value="1"/>
</dbReference>
<dbReference type="Pfam" id="PF12362">
    <property type="entry name" value="DUF3646"/>
    <property type="match status" value="1"/>
</dbReference>
<dbReference type="Proteomes" id="UP000239772">
    <property type="component" value="Unassembled WGS sequence"/>
</dbReference>
<evidence type="ECO:0000256" key="10">
    <source>
        <dbReference type="ARBA" id="ARBA00049244"/>
    </source>
</evidence>
<comment type="subunit">
    <text evidence="11">DNA polymerase III contains a core (composed of alpha, epsilon and theta chains) that associates with a tau subunit. This core dimerizes to form the POLIII' complex. PolIII' associates with the gamma complex (composed of gamma, delta, delta', psi and chi chains) and with the beta chain to form the complete DNA polymerase III complex.</text>
</comment>
<dbReference type="InterPro" id="IPR022107">
    <property type="entry name" value="DNA_pol_III_gamma/tau_C"/>
</dbReference>
<reference evidence="15" key="1">
    <citation type="submission" date="2018-03" db="EMBL/GenBank/DDBJ databases">
        <authorList>
            <person name="Sun L."/>
            <person name="Liu H."/>
            <person name="Chen W."/>
            <person name="Huang K."/>
            <person name="Liu W."/>
            <person name="Gao X."/>
        </authorList>
    </citation>
    <scope>NUCLEOTIDE SEQUENCE [LARGE SCALE GENOMIC DNA]</scope>
    <source>
        <strain evidence="15">SH9</strain>
    </source>
</reference>
<dbReference type="SUPFAM" id="SSF48019">
    <property type="entry name" value="post-AAA+ oligomerization domain-like"/>
    <property type="match status" value="1"/>
</dbReference>
<evidence type="ECO:0000256" key="11">
    <source>
        <dbReference type="RuleBase" id="RU364063"/>
    </source>
</evidence>
<evidence type="ECO:0000256" key="3">
    <source>
        <dbReference type="ARBA" id="ARBA00022695"/>
    </source>
</evidence>
<dbReference type="GO" id="GO:0046872">
    <property type="term" value="F:metal ion binding"/>
    <property type="evidence" value="ECO:0007669"/>
    <property type="project" value="UniProtKB-KW"/>
</dbReference>
<dbReference type="InterPro" id="IPR022754">
    <property type="entry name" value="DNA_pol_III_gamma-3"/>
</dbReference>
<evidence type="ECO:0000259" key="13">
    <source>
        <dbReference type="SMART" id="SM00382"/>
    </source>
</evidence>
<feature type="region of interest" description="Disordered" evidence="12">
    <location>
        <begin position="1"/>
        <end position="33"/>
    </location>
</feature>
<dbReference type="Gene3D" id="1.10.8.60">
    <property type="match status" value="1"/>
</dbReference>
<keyword evidence="7" id="KW-0862">Zinc</keyword>
<keyword evidence="4 11" id="KW-0235">DNA replication</keyword>
<gene>
    <name evidence="11" type="primary">dnaX</name>
    <name evidence="14" type="ORF">SLNSH_05270</name>
</gene>
<keyword evidence="9 11" id="KW-0239">DNA-directed DNA polymerase</keyword>
<dbReference type="SUPFAM" id="SSF52540">
    <property type="entry name" value="P-loop containing nucleoside triphosphate hydrolases"/>
    <property type="match status" value="1"/>
</dbReference>
<dbReference type="Pfam" id="PF12169">
    <property type="entry name" value="DNA_pol3_gamma3"/>
    <property type="match status" value="1"/>
</dbReference>
<evidence type="ECO:0000256" key="1">
    <source>
        <dbReference type="ARBA" id="ARBA00006360"/>
    </source>
</evidence>
<comment type="catalytic activity">
    <reaction evidence="10 11">
        <text>DNA(n) + a 2'-deoxyribonucleoside 5'-triphosphate = DNA(n+1) + diphosphate</text>
        <dbReference type="Rhea" id="RHEA:22508"/>
        <dbReference type="Rhea" id="RHEA-COMP:17339"/>
        <dbReference type="Rhea" id="RHEA-COMP:17340"/>
        <dbReference type="ChEBI" id="CHEBI:33019"/>
        <dbReference type="ChEBI" id="CHEBI:61560"/>
        <dbReference type="ChEBI" id="CHEBI:173112"/>
        <dbReference type="EC" id="2.7.7.7"/>
    </reaction>
</comment>
<keyword evidence="15" id="KW-1185">Reference proteome</keyword>
<dbReference type="RefSeq" id="WP_106335616.1">
    <property type="nucleotide sequence ID" value="NZ_PVZS01000004.1"/>
</dbReference>
<dbReference type="GO" id="GO:0009360">
    <property type="term" value="C:DNA polymerase III complex"/>
    <property type="evidence" value="ECO:0007669"/>
    <property type="project" value="InterPro"/>
</dbReference>
<dbReference type="InterPro" id="IPR012763">
    <property type="entry name" value="DNA_pol_III_sug/sutau_N"/>
</dbReference>
<dbReference type="EC" id="2.7.7.7" evidence="11"/>
<dbReference type="Gene3D" id="3.40.50.300">
    <property type="entry name" value="P-loop containing nucleotide triphosphate hydrolases"/>
    <property type="match status" value="1"/>
</dbReference>
<comment type="function">
    <text evidence="11">DNA polymerase III is a complex, multichain enzyme responsible for most of the replicative synthesis in bacteria. This DNA polymerase also exhibits 3' to 5' exonuclease activity.</text>
</comment>
<comment type="similarity">
    <text evidence="1 11">Belongs to the DnaX/STICHEL family.</text>
</comment>
<dbReference type="Gene3D" id="1.20.272.10">
    <property type="match status" value="1"/>
</dbReference>
<feature type="compositionally biased region" description="Low complexity" evidence="12">
    <location>
        <begin position="446"/>
        <end position="468"/>
    </location>
</feature>
<dbReference type="NCBIfam" id="NF006585">
    <property type="entry name" value="PRK09111.1"/>
    <property type="match status" value="1"/>
</dbReference>
<dbReference type="GO" id="GO:0003677">
    <property type="term" value="F:DNA binding"/>
    <property type="evidence" value="ECO:0007669"/>
    <property type="project" value="InterPro"/>
</dbReference>
<evidence type="ECO:0000256" key="2">
    <source>
        <dbReference type="ARBA" id="ARBA00022679"/>
    </source>
</evidence>